<dbReference type="GO" id="GO:0005654">
    <property type="term" value="C:nucleoplasm"/>
    <property type="evidence" value="ECO:0007669"/>
    <property type="project" value="TreeGrafter"/>
</dbReference>
<dbReference type="GO" id="GO:0006351">
    <property type="term" value="P:DNA-templated transcription"/>
    <property type="evidence" value="ECO:0007669"/>
    <property type="project" value="InterPro"/>
</dbReference>
<evidence type="ECO:0000256" key="1">
    <source>
        <dbReference type="ARBA" id="ARBA00004123"/>
    </source>
</evidence>
<dbReference type="Proteomes" id="UP000075243">
    <property type="component" value="Chromosome 3"/>
</dbReference>
<dbReference type="AlphaFoldDB" id="A0A151TVW5"/>
<accession>A0A151TVW5</accession>
<dbReference type="GO" id="GO:0051726">
    <property type="term" value="P:regulation of cell cycle"/>
    <property type="evidence" value="ECO:0007669"/>
    <property type="project" value="TreeGrafter"/>
</dbReference>
<dbReference type="GO" id="GO:0006357">
    <property type="term" value="P:regulation of transcription by RNA polymerase II"/>
    <property type="evidence" value="ECO:0007669"/>
    <property type="project" value="TreeGrafter"/>
</dbReference>
<proteinExistence type="predicted"/>
<keyword evidence="6" id="KW-1185">Reference proteome</keyword>
<sequence>MMTDYYNVMEDSDSESESNDVRGSQKPIKQKCRKNQLRVTNDSVQSQSIAFNEGNRPRAVGKRTPRFSVDYSYKNKDRENNVLPNERNPKSEFGANDGEDAIELVRISTLASAEVAQGGDCPRVSQKLPYKRTKQKVAPVQRGQRMHQESEIVPAKFYDASIDEECLEDRIESRGAEKGECARDTDSLLNMEGIGTVEAHQRGKKIHGKKERAETVGNHLHDGGEATTCGGKRSKKVFYGDKSPSWDAFQTLVDLSLSLMIPTPESGKNGVFGTCTHTNRDFIMHDLSLSLMIPTSTPESAHFLVQLKFHEFLDENLLVVSCYSEKCALPEGTSTSQNRERIKLPSLKQKVHHAVPGVGSSTKLRSRRKTILQRSFTRKEKSSENILNSEPNKYLTLVQDRALLLKEKLSVCLSSYMVRRWCMFEWFYSAIDYPWFSKSEFTEYLNQVDLGRIPRLTRVEWNIIKCSLGKPRRFSEHFLYGERQKVKLYRESVRKYYNELWTGIRDGLPSDLAKPLCVGQRAIAFHSKTREIHDGSVLEVHHDKYSVQFDCPELGVELVMDIDCMPSNPLDNMPETLRWQFGSGNVPCMREKKDMKEKSRFGGCMTSASSGLMEKAASSSSTMAKHKKVGLLISLQVKTVCFDMEATYGLLFYFQVSKPVLHLKQRNTYLRNSQPPRMIDGSLVQEFPSSVEIIKESILRAHAMVDAAFKALSSTREGEYAFTRTGQVRSIFCSSEPLLNDTSGQEVHNKVDTQIPLDLITSCVATWIMIQTCIEQQYAPADVAQILDSAVTSLRPRSPRNLAVYREIQRCMRRIKSQILCLIPT</sequence>
<dbReference type="EMBL" id="CM003605">
    <property type="protein sequence ID" value="KYP71222.1"/>
    <property type="molecule type" value="Genomic_DNA"/>
</dbReference>
<name>A0A151TVW5_CAJCA</name>
<evidence type="ECO:0000256" key="2">
    <source>
        <dbReference type="ARBA" id="ARBA00023242"/>
    </source>
</evidence>
<reference evidence="5 6" key="1">
    <citation type="journal article" date="2012" name="Nat. Biotechnol.">
        <title>Draft genome sequence of pigeonpea (Cajanus cajan), an orphan legume crop of resource-poor farmers.</title>
        <authorList>
            <person name="Varshney R.K."/>
            <person name="Chen W."/>
            <person name="Li Y."/>
            <person name="Bharti A.K."/>
            <person name="Saxena R.K."/>
            <person name="Schlueter J.A."/>
            <person name="Donoghue M.T."/>
            <person name="Azam S."/>
            <person name="Fan G."/>
            <person name="Whaley A.M."/>
            <person name="Farmer A.D."/>
            <person name="Sheridan J."/>
            <person name="Iwata A."/>
            <person name="Tuteja R."/>
            <person name="Penmetsa R.V."/>
            <person name="Wu W."/>
            <person name="Upadhyaya H.D."/>
            <person name="Yang S.P."/>
            <person name="Shah T."/>
            <person name="Saxena K.B."/>
            <person name="Michael T."/>
            <person name="McCombie W.R."/>
            <person name="Yang B."/>
            <person name="Zhang G."/>
            <person name="Yang H."/>
            <person name="Wang J."/>
            <person name="Spillane C."/>
            <person name="Cook D.R."/>
            <person name="May G.D."/>
            <person name="Xu X."/>
            <person name="Jackson S.A."/>
        </authorList>
    </citation>
    <scope>NUCLEOTIDE SEQUENCE [LARGE SCALE GENOMIC DNA]</scope>
    <source>
        <strain evidence="6">cv. Asha</strain>
    </source>
</reference>
<evidence type="ECO:0000259" key="4">
    <source>
        <dbReference type="SMART" id="SM01135"/>
    </source>
</evidence>
<dbReference type="GO" id="GO:0003677">
    <property type="term" value="F:DNA binding"/>
    <property type="evidence" value="ECO:0007669"/>
    <property type="project" value="TreeGrafter"/>
</dbReference>
<organism evidence="5 6">
    <name type="scientific">Cajanus cajan</name>
    <name type="common">Pigeon pea</name>
    <name type="synonym">Cajanus indicus</name>
    <dbReference type="NCBI Taxonomy" id="3821"/>
    <lineage>
        <taxon>Eukaryota</taxon>
        <taxon>Viridiplantae</taxon>
        <taxon>Streptophyta</taxon>
        <taxon>Embryophyta</taxon>
        <taxon>Tracheophyta</taxon>
        <taxon>Spermatophyta</taxon>
        <taxon>Magnoliopsida</taxon>
        <taxon>eudicotyledons</taxon>
        <taxon>Gunneridae</taxon>
        <taxon>Pentapetalae</taxon>
        <taxon>rosids</taxon>
        <taxon>fabids</taxon>
        <taxon>Fabales</taxon>
        <taxon>Fabaceae</taxon>
        <taxon>Papilionoideae</taxon>
        <taxon>50 kb inversion clade</taxon>
        <taxon>NPAAA clade</taxon>
        <taxon>indigoferoid/millettioid clade</taxon>
        <taxon>Phaseoleae</taxon>
        <taxon>Cajanus</taxon>
    </lineage>
</organism>
<gene>
    <name evidence="5" type="ORF">KK1_010471</name>
</gene>
<evidence type="ECO:0000256" key="3">
    <source>
        <dbReference type="SAM" id="MobiDB-lite"/>
    </source>
</evidence>
<dbReference type="InterPro" id="IPR010561">
    <property type="entry name" value="LIN-9/ALY1"/>
</dbReference>
<keyword evidence="2" id="KW-0539">Nucleus</keyword>
<feature type="region of interest" description="Disordered" evidence="3">
    <location>
        <begin position="120"/>
        <end position="148"/>
    </location>
</feature>
<dbReference type="Gramene" id="C.cajan_10181.t">
    <property type="protein sequence ID" value="C.cajan_10181.t"/>
    <property type="gene ID" value="C.cajan_10181"/>
</dbReference>
<dbReference type="SMART" id="SM01135">
    <property type="entry name" value="DIRP"/>
    <property type="match status" value="1"/>
</dbReference>
<dbReference type="OMA" id="QICSINR"/>
<feature type="domain" description="DIRP" evidence="4">
    <location>
        <begin position="427"/>
        <end position="528"/>
    </location>
</feature>
<evidence type="ECO:0000313" key="5">
    <source>
        <dbReference type="EMBL" id="KYP71222.1"/>
    </source>
</evidence>
<dbReference type="STRING" id="3821.A0A151TVW5"/>
<dbReference type="PANTHER" id="PTHR21689:SF5">
    <property type="entry name" value="PROTEIN ALWAYS EARLY 1-RELATED"/>
    <property type="match status" value="1"/>
</dbReference>
<dbReference type="PANTHER" id="PTHR21689">
    <property type="entry name" value="LIN-9"/>
    <property type="match status" value="1"/>
</dbReference>
<protein>
    <submittedName>
        <fullName evidence="5">Lin-9 isogeny</fullName>
    </submittedName>
</protein>
<dbReference type="Pfam" id="PF06584">
    <property type="entry name" value="DIRP"/>
    <property type="match status" value="1"/>
</dbReference>
<dbReference type="GO" id="GO:0017053">
    <property type="term" value="C:transcription repressor complex"/>
    <property type="evidence" value="ECO:0007669"/>
    <property type="project" value="InterPro"/>
</dbReference>
<comment type="subcellular location">
    <subcellularLocation>
        <location evidence="1">Nucleus</location>
    </subcellularLocation>
</comment>
<dbReference type="InterPro" id="IPR033471">
    <property type="entry name" value="DIRP"/>
</dbReference>
<evidence type="ECO:0000313" key="6">
    <source>
        <dbReference type="Proteomes" id="UP000075243"/>
    </source>
</evidence>
<feature type="region of interest" description="Disordered" evidence="3">
    <location>
        <begin position="1"/>
        <end position="43"/>
    </location>
</feature>